<dbReference type="GO" id="GO:0005886">
    <property type="term" value="C:plasma membrane"/>
    <property type="evidence" value="ECO:0007669"/>
    <property type="project" value="UniProtKB-SubCell"/>
</dbReference>
<evidence type="ECO:0000313" key="12">
    <source>
        <dbReference type="EMBL" id="QLH49196.1"/>
    </source>
</evidence>
<protein>
    <recommendedName>
        <fullName evidence="10">Cobalt transport protein CbiN</fullName>
    </recommendedName>
    <alternativeName>
        <fullName evidence="10">Energy-coupling factor transporter probable substrate-capture protein CbiN</fullName>
        <shortName evidence="10">ECF transporter S component CbiN</shortName>
    </alternativeName>
</protein>
<name>A0A080MLA4_9PROT</name>
<comment type="caution">
    <text evidence="10">Lacks conserved residue(s) required for the propagation of feature annotation.</text>
</comment>
<comment type="subcellular location">
    <subcellularLocation>
        <location evidence="10">Cell membrane</location>
        <topology evidence="10">Multi-pass membrane protein</topology>
    </subcellularLocation>
</comment>
<dbReference type="Proteomes" id="UP000509684">
    <property type="component" value="Chromosome"/>
</dbReference>
<comment type="subunit">
    <text evidence="10">Forms an energy-coupling factor (ECF) transporter complex composed of an ATP-binding protein (A component, CbiO), a transmembrane protein (T component, CbiQ) and 2 possible substrate-capture proteins (S components, CbiM and CbiN) of unknown stoichimetry.</text>
</comment>
<comment type="function">
    <text evidence="10">Part of the energy-coupling factor (ECF) transporter complex CbiMNOQ involved in cobalt import.</text>
</comment>
<keyword evidence="4 10" id="KW-0169">Cobalamin biosynthesis</keyword>
<dbReference type="STRING" id="1453999.AW06_000235"/>
<dbReference type="Proteomes" id="UP000021315">
    <property type="component" value="Unassembled WGS sequence"/>
</dbReference>
<dbReference type="NCBIfam" id="NF002780">
    <property type="entry name" value="PRK02898.1"/>
    <property type="match status" value="1"/>
</dbReference>
<evidence type="ECO:0000256" key="6">
    <source>
        <dbReference type="ARBA" id="ARBA00022989"/>
    </source>
</evidence>
<dbReference type="RefSeq" id="WP_034944218.1">
    <property type="nucleotide sequence ID" value="NZ_JDST02000004.1"/>
</dbReference>
<evidence type="ECO:0000256" key="8">
    <source>
        <dbReference type="ARBA" id="ARBA00023136"/>
    </source>
</evidence>
<keyword evidence="7 10" id="KW-0406">Ion transport</keyword>
<evidence type="ECO:0000313" key="14">
    <source>
        <dbReference type="Proteomes" id="UP000509684"/>
    </source>
</evidence>
<reference evidence="12" key="3">
    <citation type="submission" date="2020-06" db="EMBL/GenBank/DDBJ databases">
        <authorList>
            <person name="Arumugam K."/>
            <person name="Besarab I."/>
            <person name="Haryono M."/>
            <person name="Bagci C."/>
            <person name="Beier S."/>
            <person name="Buchfink B."/>
            <person name="Gorska A."/>
            <person name="Qiu G."/>
            <person name="Huson D.H."/>
            <person name="Williams R.B."/>
        </authorList>
    </citation>
    <scope>NUCLEOTIDE SEQUENCE</scope>
    <source>
        <strain evidence="12">SSA1</strain>
    </source>
</reference>
<dbReference type="GO" id="GO:0009236">
    <property type="term" value="P:cobalamin biosynthetic process"/>
    <property type="evidence" value="ECO:0007669"/>
    <property type="project" value="UniProtKB-UniRule"/>
</dbReference>
<evidence type="ECO:0000256" key="3">
    <source>
        <dbReference type="ARBA" id="ARBA00022475"/>
    </source>
</evidence>
<keyword evidence="1 10" id="KW-0171">Cobalt transport</keyword>
<evidence type="ECO:0000256" key="7">
    <source>
        <dbReference type="ARBA" id="ARBA00023065"/>
    </source>
</evidence>
<keyword evidence="8 10" id="KW-0472">Membrane</keyword>
<sequence length="114" mass="12415">MKRRQNLLLLLAVVLLSALPLWLVQKPAANADHPVEIFAGADNQARDLIGAIDPDFKPWFQPLMEPASGEISSLLFALQAALGAGFIGYYLGVSVTREKLRREAEEANGAAKRC</sequence>
<keyword evidence="5 10" id="KW-0812">Transmembrane</keyword>
<comment type="similarity">
    <text evidence="10">Belongs to the CbiN family.</text>
</comment>
<keyword evidence="2 10" id="KW-0813">Transport</keyword>
<dbReference type="EMBL" id="CP058708">
    <property type="protein sequence ID" value="QLH49196.1"/>
    <property type="molecule type" value="Genomic_DNA"/>
</dbReference>
<keyword evidence="3 10" id="KW-1003">Cell membrane</keyword>
<evidence type="ECO:0000313" key="13">
    <source>
        <dbReference type="Proteomes" id="UP000021315"/>
    </source>
</evidence>
<dbReference type="AlphaFoldDB" id="A0A080MLA4"/>
<dbReference type="PANTHER" id="PTHR38662:SF1">
    <property type="entry name" value="COBALT TRANSPORT PROTEIN CBIN"/>
    <property type="match status" value="1"/>
</dbReference>
<proteinExistence type="inferred from homology"/>
<evidence type="ECO:0000256" key="4">
    <source>
        <dbReference type="ARBA" id="ARBA00022573"/>
    </source>
</evidence>
<accession>A0A7D5S706</accession>
<keyword evidence="6 10" id="KW-1133">Transmembrane helix</keyword>
<keyword evidence="13" id="KW-1185">Reference proteome</keyword>
<comment type="pathway">
    <text evidence="10">Cofactor biosynthesis; adenosylcobalamin biosynthesis.</text>
</comment>
<dbReference type="Pfam" id="PF02553">
    <property type="entry name" value="CbiN"/>
    <property type="match status" value="1"/>
</dbReference>
<evidence type="ECO:0000256" key="9">
    <source>
        <dbReference type="ARBA" id="ARBA00023285"/>
    </source>
</evidence>
<evidence type="ECO:0000313" key="11">
    <source>
        <dbReference type="EMBL" id="KFB78429.1"/>
    </source>
</evidence>
<gene>
    <name evidence="10 11" type="primary">cbiN</name>
    <name evidence="11" type="ORF">AW06_000235</name>
    <name evidence="12" type="ORF">HWD57_04905</name>
</gene>
<reference evidence="12 14" key="2">
    <citation type="journal article" date="2019" name="Microbiome">
        <title>Annotated bacterial chromosomes from frame-shift-corrected long-read metagenomic data.</title>
        <authorList>
            <person name="Arumugam K."/>
            <person name="Bagci C."/>
            <person name="Bessarab I."/>
            <person name="Beier S."/>
            <person name="Buchfink B."/>
            <person name="Gorska A."/>
            <person name="Qiu G."/>
            <person name="Huson D.H."/>
            <person name="Williams R.B.H."/>
        </authorList>
    </citation>
    <scope>NUCLEOTIDE SEQUENCE [LARGE SCALE GENOMIC DNA]</scope>
    <source>
        <strain evidence="12">SSA1</strain>
    </source>
</reference>
<evidence type="ECO:0000256" key="1">
    <source>
        <dbReference type="ARBA" id="ARBA00022426"/>
    </source>
</evidence>
<keyword evidence="9 10" id="KW-0170">Cobalt</keyword>
<organism evidence="11 13">
    <name type="scientific">Candidatus Accumulibacter cognatus</name>
    <dbReference type="NCBI Taxonomy" id="2954383"/>
    <lineage>
        <taxon>Bacteria</taxon>
        <taxon>Pseudomonadati</taxon>
        <taxon>Pseudomonadota</taxon>
        <taxon>Betaproteobacteria</taxon>
        <taxon>Candidatus Accumulibacter</taxon>
    </lineage>
</organism>
<dbReference type="UniPathway" id="UPA00148"/>
<dbReference type="PANTHER" id="PTHR38662">
    <property type="entry name" value="COBALT TRANSPORT PROTEIN CBIN"/>
    <property type="match status" value="1"/>
</dbReference>
<evidence type="ECO:0000256" key="10">
    <source>
        <dbReference type="HAMAP-Rule" id="MF_00330"/>
    </source>
</evidence>
<reference evidence="11 13" key="1">
    <citation type="submission" date="2014-02" db="EMBL/GenBank/DDBJ databases">
        <title>Expanding our view of genomic diversity in Candidatus Accumulibacter clades.</title>
        <authorList>
            <person name="Skennerton C.T."/>
            <person name="Barr J.J."/>
            <person name="Slater F.R."/>
            <person name="Bond P.L."/>
            <person name="Tyson G.W."/>
        </authorList>
    </citation>
    <scope>NUCLEOTIDE SEQUENCE [LARGE SCALE GENOMIC DNA]</scope>
    <source>
        <strain evidence="13">SK-02</strain>
    </source>
</reference>
<evidence type="ECO:0000256" key="2">
    <source>
        <dbReference type="ARBA" id="ARBA00022448"/>
    </source>
</evidence>
<dbReference type="HAMAP" id="MF_00330">
    <property type="entry name" value="CbiN"/>
    <property type="match status" value="1"/>
</dbReference>
<accession>A0A080MLA4</accession>
<feature type="transmembrane region" description="Helical" evidence="10">
    <location>
        <begin position="71"/>
        <end position="92"/>
    </location>
</feature>
<evidence type="ECO:0000256" key="5">
    <source>
        <dbReference type="ARBA" id="ARBA00022692"/>
    </source>
</evidence>
<dbReference type="GO" id="GO:0015087">
    <property type="term" value="F:cobalt ion transmembrane transporter activity"/>
    <property type="evidence" value="ECO:0007669"/>
    <property type="project" value="UniProtKB-UniRule"/>
</dbReference>
<dbReference type="KEGG" id="acog:HWD57_04905"/>
<dbReference type="InterPro" id="IPR003705">
    <property type="entry name" value="CbiN"/>
</dbReference>
<dbReference type="EMBL" id="JDST02000004">
    <property type="protein sequence ID" value="KFB78429.1"/>
    <property type="molecule type" value="Genomic_DNA"/>
</dbReference>